<dbReference type="InterPro" id="IPR016166">
    <property type="entry name" value="FAD-bd_PCMH"/>
</dbReference>
<dbReference type="InterPro" id="IPR012951">
    <property type="entry name" value="BBE"/>
</dbReference>
<dbReference type="PROSITE" id="PS51387">
    <property type="entry name" value="FAD_PCMH"/>
    <property type="match status" value="1"/>
</dbReference>
<evidence type="ECO:0000256" key="2">
    <source>
        <dbReference type="ARBA" id="ARBA00004913"/>
    </source>
</evidence>
<dbReference type="EMBL" id="JBFOLJ010000011">
    <property type="protein sequence ID" value="KAL2494201.1"/>
    <property type="molecule type" value="Genomic_DNA"/>
</dbReference>
<evidence type="ECO:0000256" key="6">
    <source>
        <dbReference type="ARBA" id="ARBA00022729"/>
    </source>
</evidence>
<dbReference type="Gene3D" id="3.40.462.20">
    <property type="match status" value="1"/>
</dbReference>
<dbReference type="Pfam" id="PF08031">
    <property type="entry name" value="BBE"/>
    <property type="match status" value="1"/>
</dbReference>
<evidence type="ECO:0000256" key="8">
    <source>
        <dbReference type="ARBA" id="ARBA00023157"/>
    </source>
</evidence>
<name>A0ABD1S0G0_9LAMI</name>
<dbReference type="Gene3D" id="3.30.465.10">
    <property type="match status" value="1"/>
</dbReference>
<evidence type="ECO:0000256" key="1">
    <source>
        <dbReference type="ARBA" id="ARBA00001974"/>
    </source>
</evidence>
<evidence type="ECO:0000256" key="4">
    <source>
        <dbReference type="ARBA" id="ARBA00022589"/>
    </source>
</evidence>
<evidence type="ECO:0000256" key="5">
    <source>
        <dbReference type="ARBA" id="ARBA00022630"/>
    </source>
</evidence>
<dbReference type="InterPro" id="IPR036318">
    <property type="entry name" value="FAD-bd_PCMH-like_sf"/>
</dbReference>
<dbReference type="SUPFAM" id="SSF56176">
    <property type="entry name" value="FAD-binding/transporter-associated domain-like"/>
    <property type="match status" value="1"/>
</dbReference>
<protein>
    <submittedName>
        <fullName evidence="11">Berberine bridge enzyme-like 18</fullName>
    </submittedName>
</protein>
<accession>A0ABD1S0G0</accession>
<dbReference type="FunFam" id="3.30.43.10:FF:000004">
    <property type="entry name" value="Berberine bridge enzyme-like 15"/>
    <property type="match status" value="1"/>
</dbReference>
<comment type="caution">
    <text evidence="11">The sequence shown here is derived from an EMBL/GenBank/DDBJ whole genome shotgun (WGS) entry which is preliminary data.</text>
</comment>
<sequence length="818" mass="93957">MRKEFKLLITEFNVAFGFINEEYALNDEYLNSACDYIENFEPVSLYRARSTFNHYDPSKSKDSYIRDPALKYNHRFLTFTFLGRKDSATVLSKYEFYFMWCMQNKIKVNRGFWLASQFANIVTNKRQLILGSLITHLVVHENLIDLDDNDLHIACEMQPLDLNWLEIMGLVWKETGADHFYEQRPIAPRPTRTHPGTANNERHSFQRELCLAKKRDLSKPSFLVNWTKPNLKSNKISQTQCAKKIGDHLTGALQLLQLCPYFFASSTPFSSHEHDDFLQCLSLQSNNHSSISNIVYTPKNSSYLSILNFSIQNLRFESVTTPKPLVIITPVHESQIQPVIYCAKENGMQIRVRSGGHDYEGLSYTSQVPFVIIDLVNLREINVDVEKKTAWIQAGARLGELYYRIAEKSRTLGFPGGVCPTVGAGGHISGGGYGTLIRKYGLAADHVIDARIIDVNGRILDRISMGEDLFWAIRGGGAASFGVILAWKLELVDVPEKVTVFTIAKTLEQNATNIVHRWQYVAHKLDEDLAVRVFISRVNSSQNGKRTIQASFQSLFLGGVDRLLPLMQQSFPELGLQREDCTEMSWIESALYIYGLPVGSLEVLLNRTQANVRHFKAKVDYVQKPISKNGLEGIWKRFFKEEAEEAEMLFVPYGGRMDEVSESSIPFPHRAGNLYQIHYMVNWDEEEASERYINWIRRLYSYMASYVSKFPRAAYINYRDLDIGVNNKGNTSYTQASIWGRKYFKNNFKRLVQVKTMVDPSNFFRNEQSIPSIYSRWTKNGKPVRTMNYGHPPPNKFKDLRIGKYDVTTDPIDHLRAF</sequence>
<keyword evidence="6" id="KW-0732">Signal</keyword>
<evidence type="ECO:0000256" key="3">
    <source>
        <dbReference type="ARBA" id="ARBA00005466"/>
    </source>
</evidence>
<keyword evidence="12" id="KW-1185">Reference proteome</keyword>
<keyword evidence="8" id="KW-1015">Disulfide bond</keyword>
<comment type="cofactor">
    <cofactor evidence="1">
        <name>FAD</name>
        <dbReference type="ChEBI" id="CHEBI:57692"/>
    </cofactor>
</comment>
<feature type="domain" description="FAD-binding PCMH-type" evidence="10">
    <location>
        <begin position="320"/>
        <end position="494"/>
    </location>
</feature>
<evidence type="ECO:0000256" key="7">
    <source>
        <dbReference type="ARBA" id="ARBA00022827"/>
    </source>
</evidence>
<comment type="pathway">
    <text evidence="2">Alkaloid biosynthesis.</text>
</comment>
<dbReference type="InterPro" id="IPR016167">
    <property type="entry name" value="FAD-bd_PCMH_sub1"/>
</dbReference>
<dbReference type="PANTHER" id="PTHR32448">
    <property type="entry name" value="OS08G0158400 PROTEIN"/>
    <property type="match status" value="1"/>
</dbReference>
<evidence type="ECO:0000313" key="11">
    <source>
        <dbReference type="EMBL" id="KAL2494201.1"/>
    </source>
</evidence>
<dbReference type="InterPro" id="IPR016169">
    <property type="entry name" value="FAD-bd_PCMH_sub2"/>
</dbReference>
<dbReference type="InterPro" id="IPR006094">
    <property type="entry name" value="Oxid_FAD_bind_N"/>
</dbReference>
<comment type="similarity">
    <text evidence="3">Belongs to the oxygen-dependent FAD-linked oxidoreductase family.</text>
</comment>
<gene>
    <name evidence="11" type="ORF">Fot_37958</name>
</gene>
<evidence type="ECO:0000313" key="12">
    <source>
        <dbReference type="Proteomes" id="UP001604277"/>
    </source>
</evidence>
<dbReference type="AlphaFoldDB" id="A0ABD1S0G0"/>
<organism evidence="11 12">
    <name type="scientific">Forsythia ovata</name>
    <dbReference type="NCBI Taxonomy" id="205694"/>
    <lineage>
        <taxon>Eukaryota</taxon>
        <taxon>Viridiplantae</taxon>
        <taxon>Streptophyta</taxon>
        <taxon>Embryophyta</taxon>
        <taxon>Tracheophyta</taxon>
        <taxon>Spermatophyta</taxon>
        <taxon>Magnoliopsida</taxon>
        <taxon>eudicotyledons</taxon>
        <taxon>Gunneridae</taxon>
        <taxon>Pentapetalae</taxon>
        <taxon>asterids</taxon>
        <taxon>lamiids</taxon>
        <taxon>Lamiales</taxon>
        <taxon>Oleaceae</taxon>
        <taxon>Forsythieae</taxon>
        <taxon>Forsythia</taxon>
    </lineage>
</organism>
<keyword evidence="7" id="KW-0274">FAD</keyword>
<evidence type="ECO:0000259" key="10">
    <source>
        <dbReference type="PROSITE" id="PS51387"/>
    </source>
</evidence>
<keyword evidence="4" id="KW-0017">Alkaloid metabolism</keyword>
<evidence type="ECO:0000256" key="9">
    <source>
        <dbReference type="ARBA" id="ARBA00023180"/>
    </source>
</evidence>
<proteinExistence type="inferred from homology"/>
<dbReference type="Pfam" id="PF01565">
    <property type="entry name" value="FAD_binding_4"/>
    <property type="match status" value="1"/>
</dbReference>
<keyword evidence="5" id="KW-0285">Flavoprotein</keyword>
<reference evidence="12" key="1">
    <citation type="submission" date="2024-07" db="EMBL/GenBank/DDBJ databases">
        <title>Two chromosome-level genome assemblies of Korean endemic species Abeliophyllum distichum and Forsythia ovata (Oleaceae).</title>
        <authorList>
            <person name="Jang H."/>
        </authorList>
    </citation>
    <scope>NUCLEOTIDE SEQUENCE [LARGE SCALE GENOMIC DNA]</scope>
</reference>
<dbReference type="Gene3D" id="3.30.43.10">
    <property type="entry name" value="Uridine Diphospho-n-acetylenolpyruvylglucosamine Reductase, domain 2"/>
    <property type="match status" value="1"/>
</dbReference>
<dbReference type="Proteomes" id="UP001604277">
    <property type="component" value="Unassembled WGS sequence"/>
</dbReference>
<keyword evidence="9" id="KW-0325">Glycoprotein</keyword>